<reference evidence="2" key="1">
    <citation type="journal article" date="2023" name="Antonie Van Leeuwenhoek">
        <title>Mesoterricola silvestris gen. nov., sp. nov., Mesoterricola sediminis sp. nov., Geothrix oryzae sp. nov., Geothrix edaphica sp. nov., Geothrix rubra sp. nov., and Geothrix limicola sp. nov., six novel members of Acidobacteriota isolated from soils.</title>
        <authorList>
            <person name="Itoh H."/>
            <person name="Sugisawa Y."/>
            <person name="Mise K."/>
            <person name="Xu Z."/>
            <person name="Kuniyasu M."/>
            <person name="Ushijima N."/>
            <person name="Kawano K."/>
            <person name="Kobayashi E."/>
            <person name="Shiratori Y."/>
            <person name="Masuda Y."/>
            <person name="Senoo K."/>
        </authorList>
    </citation>
    <scope>NUCLEOTIDE SEQUENCE</scope>
    <source>
        <strain evidence="2">Red802</strain>
    </source>
</reference>
<dbReference type="SMART" id="SM00460">
    <property type="entry name" value="TGc"/>
    <property type="match status" value="1"/>
</dbReference>
<sequence>MRASPLFVAALSGIILLAQEAPTRTYRQWVGGQEVGGASQETKTLGGARVVRNREWMSLSRLGQEIRQEVDQTARRAADGSLAFTWRLQLSKEPFEGKAEWSPADPGSLTIQPLNGAALRTPVPAGAVLWPEDLDARLIEAARLRRPVQAITFSFPVQQWSTLTLEPAGPDPLPGFPDAVRFTGQETQGASSAPVEAWISPSAGELRQRTELGGLAILMQRAELPPPTARAGEAEGFFERTLQTLPPHPFQAWLRDLTLRAEGSVPALPEDAQQIRLPEGRWRLVRATDPSAAEAAQLPVTGTPKGDEVRYLAPSPLVPFRDPAFDGLLRRLALPPGLPRWEVAKRVTAFVFDWITDKDFTVGFASALEVCRTPRGDCTEHGVLAVALLRRLGVPARGVTGWVGLGDTLGLHFWVEVKLRDRWVPVDPTFDQAPASAFRIKLGDTDLADLGSVGWESAALAFSGLRWIPEREGTAPWGAGTRIEGDQVTVSGGSRLRLPGGRWQLERGRLTLNRTWTVEAVPRPGQAQLKGNRRLAGPRTFREGWWDPEDRRLWMDLGQGRWLRLEGVSEVAAYQLLDQLMAPTSSS</sequence>
<dbReference type="EMBL" id="BSDC01000003">
    <property type="protein sequence ID" value="GLH67926.1"/>
    <property type="molecule type" value="Genomic_DNA"/>
</dbReference>
<dbReference type="Pfam" id="PF01841">
    <property type="entry name" value="Transglut_core"/>
    <property type="match status" value="1"/>
</dbReference>
<comment type="caution">
    <text evidence="2">The sequence shown here is derived from an EMBL/GenBank/DDBJ whole genome shotgun (WGS) entry which is preliminary data.</text>
</comment>
<gene>
    <name evidence="2" type="ORF">GETHED_22900</name>
</gene>
<dbReference type="InterPro" id="IPR038765">
    <property type="entry name" value="Papain-like_cys_pep_sf"/>
</dbReference>
<evidence type="ECO:0000313" key="2">
    <source>
        <dbReference type="EMBL" id="GLH67926.1"/>
    </source>
</evidence>
<dbReference type="SUPFAM" id="SSF54001">
    <property type="entry name" value="Cysteine proteinases"/>
    <property type="match status" value="1"/>
</dbReference>
<dbReference type="PANTHER" id="PTHR33490">
    <property type="entry name" value="BLR5614 PROTEIN-RELATED"/>
    <property type="match status" value="1"/>
</dbReference>
<proteinExistence type="predicted"/>
<protein>
    <recommendedName>
        <fullName evidence="1">Transglutaminase-like domain-containing protein</fullName>
    </recommendedName>
</protein>
<name>A0ABQ5Q0J3_9BACT</name>
<feature type="domain" description="Transglutaminase-like" evidence="1">
    <location>
        <begin position="370"/>
        <end position="430"/>
    </location>
</feature>
<dbReference type="Proteomes" id="UP001165044">
    <property type="component" value="Unassembled WGS sequence"/>
</dbReference>
<accession>A0ABQ5Q0J3</accession>
<dbReference type="InterPro" id="IPR002931">
    <property type="entry name" value="Transglutaminase-like"/>
</dbReference>
<dbReference type="PANTHER" id="PTHR33490:SF3">
    <property type="entry name" value="CONSERVED INTEGRAL MEMBRANE PROTEIN"/>
    <property type="match status" value="1"/>
</dbReference>
<evidence type="ECO:0000313" key="3">
    <source>
        <dbReference type="Proteomes" id="UP001165044"/>
    </source>
</evidence>
<dbReference type="RefSeq" id="WP_285609443.1">
    <property type="nucleotide sequence ID" value="NZ_BSDC01000003.1"/>
</dbReference>
<keyword evidence="3" id="KW-1185">Reference proteome</keyword>
<organism evidence="2 3">
    <name type="scientific">Geothrix edaphica</name>
    <dbReference type="NCBI Taxonomy" id="2927976"/>
    <lineage>
        <taxon>Bacteria</taxon>
        <taxon>Pseudomonadati</taxon>
        <taxon>Acidobacteriota</taxon>
        <taxon>Holophagae</taxon>
        <taxon>Holophagales</taxon>
        <taxon>Holophagaceae</taxon>
        <taxon>Geothrix</taxon>
    </lineage>
</organism>
<evidence type="ECO:0000259" key="1">
    <source>
        <dbReference type="SMART" id="SM00460"/>
    </source>
</evidence>
<dbReference type="Gene3D" id="3.10.620.30">
    <property type="match status" value="1"/>
</dbReference>